<keyword evidence="2" id="KW-1185">Reference proteome</keyword>
<reference evidence="1 2" key="1">
    <citation type="submission" date="2017-01" db="EMBL/GenBank/DDBJ databases">
        <authorList>
            <person name="Cao J.-M."/>
        </authorList>
    </citation>
    <scope>NUCLEOTIDE SEQUENCE [LARGE SCALE GENOMIC DNA]</scope>
    <source>
        <strain evidence="1 2">888-76</strain>
        <plasmid evidence="1 2">p888-76-1</plasmid>
    </source>
</reference>
<gene>
    <name evidence="1" type="ORF">BWI95_22375</name>
</gene>
<dbReference type="Proteomes" id="UP000187148">
    <property type="component" value="Plasmid p888-76-1"/>
</dbReference>
<geneLocation type="plasmid" evidence="1 2">
    <name>p888-76-1</name>
</geneLocation>
<evidence type="ECO:0000313" key="2">
    <source>
        <dbReference type="Proteomes" id="UP000187148"/>
    </source>
</evidence>
<dbReference type="KEGG" id="kco:BWI95_22375"/>
<dbReference type="EMBL" id="CP019446">
    <property type="protein sequence ID" value="APZ07797.1"/>
    <property type="molecule type" value="Genomic_DNA"/>
</dbReference>
<protein>
    <submittedName>
        <fullName evidence="1">Uncharacterized protein</fullName>
    </submittedName>
</protein>
<proteinExistence type="predicted"/>
<accession>A0A830ZAK6</accession>
<name>A0A830ZAK6_9ENTR</name>
<dbReference type="RefSeq" id="WP_054804373.1">
    <property type="nucleotide sequence ID" value="NZ_CP019446.1"/>
</dbReference>
<evidence type="ECO:0000313" key="1">
    <source>
        <dbReference type="EMBL" id="APZ07797.1"/>
    </source>
</evidence>
<dbReference type="AlphaFoldDB" id="A0A830ZAK6"/>
<keyword evidence="1" id="KW-0614">Plasmid</keyword>
<organism evidence="1 2">
    <name type="scientific">Kosakonia cowanii JCM 10956 = DSM 18146</name>
    <dbReference type="NCBI Taxonomy" id="1300165"/>
    <lineage>
        <taxon>Bacteria</taxon>
        <taxon>Pseudomonadati</taxon>
        <taxon>Pseudomonadota</taxon>
        <taxon>Gammaproteobacteria</taxon>
        <taxon>Enterobacterales</taxon>
        <taxon>Enterobacteriaceae</taxon>
        <taxon>Kosakonia</taxon>
    </lineage>
</organism>
<sequence length="93" mass="10277">MRTRNVNGKTAGGETAGRYDQNLTDSQILDLFDWVVSAACDEQQPEVFSVPPGAVELNVFVECAPDYYAVWLLKNIPVAAALPLDNFYRLLPS</sequence>